<protein>
    <submittedName>
        <fullName evidence="1">Uncharacterized protein</fullName>
    </submittedName>
</protein>
<evidence type="ECO:0000313" key="2">
    <source>
        <dbReference type="Proteomes" id="UP000053477"/>
    </source>
</evidence>
<evidence type="ECO:0000313" key="1">
    <source>
        <dbReference type="EMBL" id="KLO17581.1"/>
    </source>
</evidence>
<dbReference type="InParanoid" id="A0A0H2SKI4"/>
<dbReference type="Proteomes" id="UP000053477">
    <property type="component" value="Unassembled WGS sequence"/>
</dbReference>
<proteinExistence type="predicted"/>
<gene>
    <name evidence="1" type="ORF">SCHPADRAFT_994261</name>
</gene>
<organism evidence="1 2">
    <name type="scientific">Schizopora paradoxa</name>
    <dbReference type="NCBI Taxonomy" id="27342"/>
    <lineage>
        <taxon>Eukaryota</taxon>
        <taxon>Fungi</taxon>
        <taxon>Dikarya</taxon>
        <taxon>Basidiomycota</taxon>
        <taxon>Agaricomycotina</taxon>
        <taxon>Agaricomycetes</taxon>
        <taxon>Hymenochaetales</taxon>
        <taxon>Schizoporaceae</taxon>
        <taxon>Schizopora</taxon>
    </lineage>
</organism>
<sequence>MTALSSTLAANDLTASTRAVDILDIAFWIYSSIERNRDKASFSAIRRNVYYPLLTHRVRNVTITRPEHLPSFALLLQNNIDASRSCISLKIPDYPLSNQLFDVERAFAIYCTSLTLRALCNLKHFSGELSGWFPTMDVMRETELSNMEFRGRANEEKHENSLDSIDRGCDQLANHLHKCLSDSNLTGNLDDFKYLGPVQNELQSSDASLIEMHLKFSVDVWKALCNGCFPALRRLELTAPVINPFEGLIYQLETSLREKPIAVNGFVQLEMLKLTIHNSQSHTRILSVYCPRLKSLEVEGTGRGGELNEYFGVSMSSIETFIQCHLTLETISLAGHFVNASIKGPQNIVALQHRLPAVHGAVAHIFPNLLDSIHLPSVRHVRIVLYHDFLFFEELQEREKHNIQHIRCLELGFKFFEGVAVMIKSNLNGPSDSDDSGNSSTSVSPKPTLLTSKIAQAMSVFNKLLELGVLLNIRVPDDLPSGVHLISQILYACCDCESLLAVRYKNIAENPHLDDPVNSFNIPVAPPNLRYISLSGKTDMDARLYEVKQQAGGGRVAVRIPLRRQLPVEGRWTVDFTDETIFDHLTGDYSQSQM</sequence>
<name>A0A0H2SKI4_9AGAM</name>
<keyword evidence="2" id="KW-1185">Reference proteome</keyword>
<accession>A0A0H2SKI4</accession>
<dbReference type="EMBL" id="KQ085903">
    <property type="protein sequence ID" value="KLO17581.1"/>
    <property type="molecule type" value="Genomic_DNA"/>
</dbReference>
<dbReference type="AlphaFoldDB" id="A0A0H2SKI4"/>
<reference evidence="1 2" key="1">
    <citation type="submission" date="2015-04" db="EMBL/GenBank/DDBJ databases">
        <title>Complete genome sequence of Schizopora paradoxa KUC8140, a cosmopolitan wood degrader in East Asia.</title>
        <authorList>
            <consortium name="DOE Joint Genome Institute"/>
            <person name="Min B."/>
            <person name="Park H."/>
            <person name="Jang Y."/>
            <person name="Kim J.-J."/>
            <person name="Kim K.H."/>
            <person name="Pangilinan J."/>
            <person name="Lipzen A."/>
            <person name="Riley R."/>
            <person name="Grigoriev I.V."/>
            <person name="Spatafora J.W."/>
            <person name="Choi I.-G."/>
        </authorList>
    </citation>
    <scope>NUCLEOTIDE SEQUENCE [LARGE SCALE GENOMIC DNA]</scope>
    <source>
        <strain evidence="1 2">KUC8140</strain>
    </source>
</reference>